<dbReference type="Proteomes" id="UP000422736">
    <property type="component" value="Chromosome 3"/>
</dbReference>
<evidence type="ECO:0000256" key="1">
    <source>
        <dbReference type="SAM" id="MobiDB-lite"/>
    </source>
</evidence>
<keyword evidence="3" id="KW-1185">Reference proteome</keyword>
<evidence type="ECO:0000313" key="3">
    <source>
        <dbReference type="Proteomes" id="UP000422736"/>
    </source>
</evidence>
<name>A0ABX6ET85_KLUMA</name>
<feature type="compositionally biased region" description="Polar residues" evidence="1">
    <location>
        <begin position="306"/>
        <end position="316"/>
    </location>
</feature>
<feature type="region of interest" description="Disordered" evidence="1">
    <location>
        <begin position="289"/>
        <end position="350"/>
    </location>
</feature>
<proteinExistence type="predicted"/>
<protein>
    <submittedName>
        <fullName evidence="2">U1 small nuclear ribonucleoprotein component</fullName>
    </submittedName>
</protein>
<feature type="compositionally biased region" description="Polar residues" evidence="1">
    <location>
        <begin position="328"/>
        <end position="346"/>
    </location>
</feature>
<reference evidence="2 3" key="1">
    <citation type="submission" date="2016-03" db="EMBL/GenBank/DDBJ databases">
        <title>How can Kluyveromyces marxianus grow so fast - potential evolutionary course in Saccharomyces Complex revealed by comparative genomics.</title>
        <authorList>
            <person name="Mo W."/>
            <person name="Lu W."/>
            <person name="Yang X."/>
            <person name="Qi J."/>
            <person name="Lv H."/>
        </authorList>
    </citation>
    <scope>NUCLEOTIDE SEQUENCE [LARGE SCALE GENOMIC DNA]</scope>
    <source>
        <strain evidence="2 3">FIM1</strain>
    </source>
</reference>
<dbReference type="InterPro" id="IPR043954">
    <property type="entry name" value="Snu56_snRNP"/>
</dbReference>
<gene>
    <name evidence="2" type="primary">SNU56</name>
    <name evidence="2" type="ORF">FIM1_2216</name>
</gene>
<keyword evidence="2" id="KW-0687">Ribonucleoprotein</keyword>
<evidence type="ECO:0000313" key="2">
    <source>
        <dbReference type="EMBL" id="QGN15525.1"/>
    </source>
</evidence>
<organism evidence="2 3">
    <name type="scientific">Kluyveromyces marxianus</name>
    <name type="common">Yeast</name>
    <name type="synonym">Candida kefyr</name>
    <dbReference type="NCBI Taxonomy" id="4911"/>
    <lineage>
        <taxon>Eukaryota</taxon>
        <taxon>Fungi</taxon>
        <taxon>Dikarya</taxon>
        <taxon>Ascomycota</taxon>
        <taxon>Saccharomycotina</taxon>
        <taxon>Saccharomycetes</taxon>
        <taxon>Saccharomycetales</taxon>
        <taxon>Saccharomycetaceae</taxon>
        <taxon>Kluyveromyces</taxon>
    </lineage>
</organism>
<dbReference type="Pfam" id="PF19097">
    <property type="entry name" value="Snu56_snRNP"/>
    <property type="match status" value="1"/>
</dbReference>
<sequence>MYGRKRQRPASADFHHVANKKQSYSLPHNASKLDNLWNVLPKVTQDNKISQLPIERIIKHSQILIRITEEQRLKLPIFLADLRRALELETITLHESFVELKAFTLLQASVAITAILNYLYRLSLRPEKDIKYWDVESACLLRGSLLVHKSVKIQQTETTSDILFKRVPKRKSFKCQLSAITAVPQFKEVYLEGESVKEFMAGIITSMNNWRFRPVHASVNDLASQNIALLRQRITASTNELPILTKLFDPEILRSKNKQLINNDQSVLESYMKELIEYNDKLPVINVSDSKSKQKTANGTAKAKSHTPSKVNNPTSRYKGGSNIPAVTPTSSSRVGNHTKGQSPNPSLIPRATLNSAISSQDLQAYCIETIKSSISKVSAGSSFQIIKSYVKYPKSHIDLIYDNLNQIKSTTNCNIVVLNLQTIHESNAWFQQLELDSNLNPPTNLTRVISVGGVGGKCKTALEMILTLLQTGSL</sequence>
<reference evidence="2 3" key="2">
    <citation type="submission" date="2019-11" db="EMBL/GenBank/DDBJ databases">
        <authorList>
            <person name="Lu H."/>
        </authorList>
    </citation>
    <scope>NUCLEOTIDE SEQUENCE [LARGE SCALE GENOMIC DNA]</scope>
    <source>
        <strain evidence="2 3">FIM1</strain>
    </source>
</reference>
<dbReference type="GO" id="GO:1990904">
    <property type="term" value="C:ribonucleoprotein complex"/>
    <property type="evidence" value="ECO:0007669"/>
    <property type="project" value="UniProtKB-KW"/>
</dbReference>
<dbReference type="EMBL" id="CP015056">
    <property type="protein sequence ID" value="QGN15525.1"/>
    <property type="molecule type" value="Genomic_DNA"/>
</dbReference>
<accession>A0ABX6ET85</accession>